<dbReference type="AlphaFoldDB" id="A0A8J8CE48"/>
<dbReference type="Pfam" id="PF02643">
    <property type="entry name" value="DUF192"/>
    <property type="match status" value="1"/>
</dbReference>
<dbReference type="InterPro" id="IPR038695">
    <property type="entry name" value="Saro_0823-like_sf"/>
</dbReference>
<proteinExistence type="predicted"/>
<dbReference type="Proteomes" id="UP000783863">
    <property type="component" value="Unassembled WGS sequence"/>
</dbReference>
<sequence length="199" mass="21279">MARRAVVALVGVIVALAVAVLALQTGLWVDVVGVGEYDRGTVTVTDSDNSTPCCTTTPTETTTAAPCTVPPNRTAVATCEGSRALGTVDVRIADTPRQRRLGLSDTESLGPNEGMLFVHDEEGEYGYVMRDMDFDIDIIFIDANRTITTIHHASKPPEGESYSQQYSGRGKYVLEVNRGWANRTGTSVGDTVELPAGVD</sequence>
<keyword evidence="2" id="KW-1185">Reference proteome</keyword>
<name>A0A8J8CE48_9EURY</name>
<dbReference type="Gene3D" id="2.60.120.1140">
    <property type="entry name" value="Protein of unknown function DUF192"/>
    <property type="match status" value="1"/>
</dbReference>
<comment type="caution">
    <text evidence="1">The sequence shown here is derived from an EMBL/GenBank/DDBJ whole genome shotgun (WGS) entry which is preliminary data.</text>
</comment>
<evidence type="ECO:0000313" key="2">
    <source>
        <dbReference type="Proteomes" id="UP000783863"/>
    </source>
</evidence>
<gene>
    <name evidence="1" type="ORF">EGD98_16640</name>
</gene>
<accession>A0A8J8CE48</accession>
<dbReference type="InterPro" id="IPR003795">
    <property type="entry name" value="DUF192"/>
</dbReference>
<protein>
    <submittedName>
        <fullName evidence="1">DUF192 domain-containing protein</fullName>
    </submittedName>
</protein>
<evidence type="ECO:0000313" key="1">
    <source>
        <dbReference type="EMBL" id="MBX0305290.1"/>
    </source>
</evidence>
<dbReference type="PANTHER" id="PTHR37953">
    <property type="entry name" value="UPF0127 PROTEIN MJ1496"/>
    <property type="match status" value="1"/>
</dbReference>
<reference evidence="1" key="1">
    <citation type="submission" date="2021-06" db="EMBL/GenBank/DDBJ databases">
        <title>Halomicroarcula sp. F24A a new haloarchaeum isolated from saline soil.</title>
        <authorList>
            <person name="Duran-Viseras A."/>
            <person name="Sanchez-Porro C."/>
            <person name="Ventosa A."/>
        </authorList>
    </citation>
    <scope>NUCLEOTIDE SEQUENCE</scope>
    <source>
        <strain evidence="1">F24A</strain>
    </source>
</reference>
<dbReference type="RefSeq" id="WP_220589528.1">
    <property type="nucleotide sequence ID" value="NZ_RKLQ01000003.1"/>
</dbReference>
<organism evidence="1 2">
    <name type="scientific">Haloarcula salinisoli</name>
    <dbReference type="NCBI Taxonomy" id="2487746"/>
    <lineage>
        <taxon>Archaea</taxon>
        <taxon>Methanobacteriati</taxon>
        <taxon>Methanobacteriota</taxon>
        <taxon>Stenosarchaea group</taxon>
        <taxon>Halobacteria</taxon>
        <taxon>Halobacteriales</taxon>
        <taxon>Haloarculaceae</taxon>
        <taxon>Haloarcula</taxon>
    </lineage>
</organism>
<dbReference type="PANTHER" id="PTHR37953:SF1">
    <property type="entry name" value="UPF0127 PROTEIN MJ1496"/>
    <property type="match status" value="1"/>
</dbReference>
<dbReference type="EMBL" id="RKLQ01000003">
    <property type="protein sequence ID" value="MBX0305290.1"/>
    <property type="molecule type" value="Genomic_DNA"/>
</dbReference>